<evidence type="ECO:0000313" key="7">
    <source>
        <dbReference type="EMBL" id="CUS86230.1"/>
    </source>
</evidence>
<dbReference type="EMBL" id="CZVI01000010">
    <property type="protein sequence ID" value="CUS86230.1"/>
    <property type="molecule type" value="Genomic_DNA"/>
</dbReference>
<dbReference type="InterPro" id="IPR002797">
    <property type="entry name" value="Polysacc_synth"/>
</dbReference>
<dbReference type="PANTHER" id="PTHR30250">
    <property type="entry name" value="PST FAMILY PREDICTED COLANIC ACID TRANSPORTER"/>
    <property type="match status" value="1"/>
</dbReference>
<evidence type="ECO:0000313" key="8">
    <source>
        <dbReference type="EMBL" id="CUU08631.1"/>
    </source>
</evidence>
<keyword evidence="3 6" id="KW-0812">Transmembrane</keyword>
<dbReference type="Pfam" id="PF01943">
    <property type="entry name" value="Polysacc_synt"/>
    <property type="match status" value="1"/>
</dbReference>
<evidence type="ECO:0000256" key="4">
    <source>
        <dbReference type="ARBA" id="ARBA00022989"/>
    </source>
</evidence>
<feature type="transmembrane region" description="Helical" evidence="6">
    <location>
        <begin position="303"/>
        <end position="326"/>
    </location>
</feature>
<accession>A0A0P1P0G0</accession>
<feature type="transmembrane region" description="Helical" evidence="6">
    <location>
        <begin position="153"/>
        <end position="175"/>
    </location>
</feature>
<organism evidence="8 9">
    <name type="scientific">Candidatus Kryptonium thompsonii</name>
    <dbReference type="NCBI Taxonomy" id="1633631"/>
    <lineage>
        <taxon>Bacteria</taxon>
        <taxon>Pseudomonadati</taxon>
        <taxon>Candidatus Kryptoniota</taxon>
        <taxon>Candidatus Kryptonium</taxon>
    </lineage>
</organism>
<feature type="transmembrane region" description="Helical" evidence="6">
    <location>
        <begin position="338"/>
        <end position="359"/>
    </location>
</feature>
<evidence type="ECO:0000313" key="10">
    <source>
        <dbReference type="Proteomes" id="UP000182200"/>
    </source>
</evidence>
<feature type="transmembrane region" description="Helical" evidence="6">
    <location>
        <begin position="225"/>
        <end position="250"/>
    </location>
</feature>
<proteinExistence type="predicted"/>
<comment type="subcellular location">
    <subcellularLocation>
        <location evidence="1">Cell membrane</location>
        <topology evidence="1">Multi-pass membrane protein</topology>
    </subcellularLocation>
</comment>
<feature type="transmembrane region" description="Helical" evidence="6">
    <location>
        <begin position="371"/>
        <end position="389"/>
    </location>
</feature>
<feature type="transmembrane region" description="Helical" evidence="6">
    <location>
        <begin position="256"/>
        <end position="282"/>
    </location>
</feature>
<dbReference type="Proteomes" id="UP000182011">
    <property type="component" value="Unassembled WGS sequence"/>
</dbReference>
<reference evidence="8 9" key="1">
    <citation type="submission" date="2015-11" db="EMBL/GenBank/DDBJ databases">
        <authorList>
            <person name="Zhang Y."/>
            <person name="Guo Z."/>
        </authorList>
    </citation>
    <scope>NUCLEOTIDE SEQUENCE [LARGE SCALE GENOMIC DNA]</scope>
    <source>
        <strain evidence="8">JGI-4</strain>
    </source>
</reference>
<feature type="transmembrane region" description="Helical" evidence="6">
    <location>
        <begin position="53"/>
        <end position="72"/>
    </location>
</feature>
<accession>A0A0S4NBD9</accession>
<feature type="transmembrane region" description="Helical" evidence="6">
    <location>
        <begin position="126"/>
        <end position="146"/>
    </location>
</feature>
<dbReference type="EMBL" id="FAOP01000010">
    <property type="protein sequence ID" value="CUU08631.1"/>
    <property type="molecule type" value="Genomic_DNA"/>
</dbReference>
<evidence type="ECO:0000256" key="3">
    <source>
        <dbReference type="ARBA" id="ARBA00022692"/>
    </source>
</evidence>
<evidence type="ECO:0000256" key="6">
    <source>
        <dbReference type="SAM" id="Phobius"/>
    </source>
</evidence>
<dbReference type="STRING" id="1633631.GCA_001442925_02134"/>
<gene>
    <name evidence="8" type="ORF">JGI4_02141</name>
    <name evidence="7" type="ORF">JGI8_00980</name>
</gene>
<accession>A0A0P1L9L9</accession>
<evidence type="ECO:0000256" key="5">
    <source>
        <dbReference type="ARBA" id="ARBA00023136"/>
    </source>
</evidence>
<dbReference type="AlphaFoldDB" id="A0A0P1L9L9"/>
<feature type="transmembrane region" description="Helical" evidence="6">
    <location>
        <begin position="93"/>
        <end position="120"/>
    </location>
</feature>
<name>A0A0P1L9L9_9BACT</name>
<keyword evidence="2" id="KW-1003">Cell membrane</keyword>
<dbReference type="PANTHER" id="PTHR30250:SF11">
    <property type="entry name" value="O-ANTIGEN TRANSPORTER-RELATED"/>
    <property type="match status" value="1"/>
</dbReference>
<feature type="transmembrane region" description="Helical" evidence="6">
    <location>
        <begin position="21"/>
        <end position="41"/>
    </location>
</feature>
<accession>A0A0P1LVK6</accession>
<evidence type="ECO:0000313" key="9">
    <source>
        <dbReference type="Proteomes" id="UP000182011"/>
    </source>
</evidence>
<evidence type="ECO:0000256" key="2">
    <source>
        <dbReference type="ARBA" id="ARBA00022475"/>
    </source>
</evidence>
<dbReference type="InterPro" id="IPR050833">
    <property type="entry name" value="Poly_Biosynth_Transport"/>
</dbReference>
<sequence length="443" mass="50610">MFNKLRNIISHPEHKILLKNIFSLSILQFANYVLPLITIPYVVRVIGPDKFGLISFAQAFATYFLLVVNYGFDLSATREISSNRDNKNTLVRIYSNVLFTKAFLFTLCTLIFTSLIFLIPKFRENILVFIVSYLIVAGYVLFPTWLFQGLEKLYITSIFNFIVKLLFTIGIFIFVRNKNDFYLVPLLMSLGQIFAGTLALMYSLKLLDWKINMPRLEDIFRELKNGFSVFISLVFINFYTISNTFILGFFAPHENVGYFASGSKLVLVFQTLVLAPLAQSLYPHVGKILRNDLNRGIEYIKKFSVIVTALTLPASIFLLIFAPILVKVFLGDQYLPSINVVRILSFFPFIIGLSNLYGIQTTLNLKMDKDFFKVVMGGSIINLLLNVLLDHKLAEIGSSVSWLITEIYITSAFIILLEAKGIKIIDFKFYSRFITGVVKSREI</sequence>
<keyword evidence="10" id="KW-1185">Reference proteome</keyword>
<feature type="transmembrane region" description="Helical" evidence="6">
    <location>
        <begin position="181"/>
        <end position="204"/>
    </location>
</feature>
<dbReference type="GO" id="GO:0005886">
    <property type="term" value="C:plasma membrane"/>
    <property type="evidence" value="ECO:0007669"/>
    <property type="project" value="UniProtKB-SubCell"/>
</dbReference>
<reference evidence="7 10" key="2">
    <citation type="submission" date="2015-11" db="EMBL/GenBank/DDBJ databases">
        <authorList>
            <person name="Varghese N."/>
        </authorList>
    </citation>
    <scope>NUCLEOTIDE SEQUENCE [LARGE SCALE GENOMIC DNA]</scope>
    <source>
        <strain evidence="7 10">JGI-8</strain>
    </source>
</reference>
<dbReference type="Proteomes" id="UP000182200">
    <property type="component" value="Unassembled WGS sequence"/>
</dbReference>
<protein>
    <submittedName>
        <fullName evidence="8">Polysaccharide transporter, PST family</fullName>
    </submittedName>
</protein>
<keyword evidence="5 6" id="KW-0472">Membrane</keyword>
<feature type="transmembrane region" description="Helical" evidence="6">
    <location>
        <begin position="401"/>
        <end position="419"/>
    </location>
</feature>
<dbReference type="RefSeq" id="WP_075446997.1">
    <property type="nucleotide sequence ID" value="NZ_CZVI01000010.1"/>
</dbReference>
<dbReference type="CDD" id="cd13128">
    <property type="entry name" value="MATE_Wzx_like"/>
    <property type="match status" value="1"/>
</dbReference>
<evidence type="ECO:0000256" key="1">
    <source>
        <dbReference type="ARBA" id="ARBA00004651"/>
    </source>
</evidence>
<keyword evidence="4 6" id="KW-1133">Transmembrane helix</keyword>